<keyword evidence="2" id="KW-1185">Reference proteome</keyword>
<evidence type="ECO:0000313" key="1">
    <source>
        <dbReference type="EMBL" id="ASO18584.1"/>
    </source>
</evidence>
<name>A0A221VYL5_9PSEU</name>
<dbReference type="AlphaFoldDB" id="A0A221VYL5"/>
<accession>A0A221VYL5</accession>
<dbReference type="KEGG" id="ahg:AHOG_04640"/>
<organism evidence="1 2">
    <name type="scientific">Actinoalloteichus hoggarensis</name>
    <dbReference type="NCBI Taxonomy" id="1470176"/>
    <lineage>
        <taxon>Bacteria</taxon>
        <taxon>Bacillati</taxon>
        <taxon>Actinomycetota</taxon>
        <taxon>Actinomycetes</taxon>
        <taxon>Pseudonocardiales</taxon>
        <taxon>Pseudonocardiaceae</taxon>
        <taxon>Actinoalloteichus</taxon>
    </lineage>
</organism>
<dbReference type="Proteomes" id="UP000204221">
    <property type="component" value="Chromosome"/>
</dbReference>
<gene>
    <name evidence="1" type="ORF">AHOG_04640</name>
</gene>
<proteinExistence type="predicted"/>
<sequence length="229" mass="24904">MRVTPDRVDELVAASVAQKRSRTMSENLYWKLATSPTTEVQVAEDVVALRAPLVRVARNEDGGWAFFGPGDTDGPTRATTLGGVVDAWPHVAGLSDLRTGTTAVWHWSQHGWAVGGGCTCGQCGEPQAADIDRQAWPDDVPPNRPVLVEKSVLSGQSPLTDLRGENGNTIVLGPGEQQRQADEMVAIAIVDVVRRWPHTLHALRALQDGRGMEWNAEALNWQEYELVPA</sequence>
<reference evidence="1 2" key="1">
    <citation type="submission" date="2017-07" db="EMBL/GenBank/DDBJ databases">
        <title>Complete genome sequence of Actinoalloteichus hoggarensis DSM 45943, type strain of Actinoalloteichus hoggarensis.</title>
        <authorList>
            <person name="Ruckert C."/>
            <person name="Nouioui I."/>
            <person name="Willmese J."/>
            <person name="van Wezel G."/>
            <person name="Klenk H.-P."/>
            <person name="Kalinowski J."/>
            <person name="Zotchev S.B."/>
        </authorList>
    </citation>
    <scope>NUCLEOTIDE SEQUENCE [LARGE SCALE GENOMIC DNA]</scope>
    <source>
        <strain evidence="1 2">DSM 45943</strain>
    </source>
</reference>
<dbReference type="EMBL" id="CP022521">
    <property type="protein sequence ID" value="ASO18584.1"/>
    <property type="molecule type" value="Genomic_DNA"/>
</dbReference>
<protein>
    <submittedName>
        <fullName evidence="1">Uncharacterized protein</fullName>
    </submittedName>
</protein>
<evidence type="ECO:0000313" key="2">
    <source>
        <dbReference type="Proteomes" id="UP000204221"/>
    </source>
</evidence>